<dbReference type="Pfam" id="PF03787">
    <property type="entry name" value="RAMPs"/>
    <property type="match status" value="1"/>
</dbReference>
<name>F8E944_FLESM</name>
<evidence type="ECO:0000256" key="2">
    <source>
        <dbReference type="SAM" id="Coils"/>
    </source>
</evidence>
<dbReference type="eggNOG" id="COG1604">
    <property type="taxonomic scope" value="Bacteria"/>
</dbReference>
<protein>
    <submittedName>
        <fullName evidence="4">CRISPR-associated RAMP protein, Cmr6 family</fullName>
    </submittedName>
</protein>
<evidence type="ECO:0000256" key="1">
    <source>
        <dbReference type="ARBA" id="ARBA00023118"/>
    </source>
</evidence>
<dbReference type="RefSeq" id="WP_013886725.1">
    <property type="nucleotide sequence ID" value="NC_015672.1"/>
</dbReference>
<dbReference type="EMBL" id="CP002858">
    <property type="protein sequence ID" value="AEI15246.1"/>
    <property type="molecule type" value="Genomic_DNA"/>
</dbReference>
<dbReference type="PANTHER" id="PTHR39965">
    <property type="entry name" value="CRISPR SYSTEM CMR SUBUNIT CMR6"/>
    <property type="match status" value="1"/>
</dbReference>
<feature type="coiled-coil region" evidence="2">
    <location>
        <begin position="389"/>
        <end position="416"/>
    </location>
</feature>
<dbReference type="InterPro" id="IPR005537">
    <property type="entry name" value="RAMP_III_fam"/>
</dbReference>
<evidence type="ECO:0000313" key="5">
    <source>
        <dbReference type="Proteomes" id="UP000006621"/>
    </source>
</evidence>
<proteinExistence type="predicted"/>
<evidence type="ECO:0000259" key="3">
    <source>
        <dbReference type="Pfam" id="PF03787"/>
    </source>
</evidence>
<dbReference type="KEGG" id="fsi:Flexsi_1596"/>
<accession>F8E944</accession>
<dbReference type="AlphaFoldDB" id="F8E944"/>
<sequence length="438" mass="50532">MIPVHKEIKDLVTKDKFNQGNFGLWFYKFVFLDGNTLKSGVNDVNDYKDQYENLREYNRFLKELIETKHLNQYAFCKSKEKTHKILTFRATLSSPMVTGIGNAHPCEVGMTFDHSLGIPYIPASSIKGIVRFAHTLSLVDEAYGKNIVDEEGWFDDEADWTKIPTIFGTSQDNGRRGKVIFLDAYPEKTPYLHVDIMSPHYGPYYSEFKPPADYYDPTPIKFLTVAKGTTFIFRVLIDKETKDIEQIMHDVSSAVKNSLEKDGVGAKTAVGYGRFTIESNEEPQDLIDAYEEKFLTEEEKLKREIKSFIDKIQVTNDNSSIDSLFQQWENNDKINDNKEIAETFKKKVKKTKANGEFTAHYKKVAEILDINLEESFGKDISEETERQTDNDIENDLKKALRKIKKANGDKKKIKRILKDHKKIKDKILEECPDLNELL</sequence>
<dbReference type="GO" id="GO:0051607">
    <property type="term" value="P:defense response to virus"/>
    <property type="evidence" value="ECO:0007669"/>
    <property type="project" value="UniProtKB-KW"/>
</dbReference>
<organism evidence="4 5">
    <name type="scientific">Flexistipes sinusarabici (strain ATCC 49648 / DSM 4947 / MAS 10)</name>
    <dbReference type="NCBI Taxonomy" id="717231"/>
    <lineage>
        <taxon>Bacteria</taxon>
        <taxon>Pseudomonadati</taxon>
        <taxon>Deferribacterota</taxon>
        <taxon>Deferribacteres</taxon>
        <taxon>Deferribacterales</taxon>
        <taxon>Flexistipitaceae</taxon>
        <taxon>Flexistipes</taxon>
    </lineage>
</organism>
<feature type="domain" description="CRISPR type III-associated protein" evidence="3">
    <location>
        <begin position="91"/>
        <end position="275"/>
    </location>
</feature>
<keyword evidence="2" id="KW-0175">Coiled coil</keyword>
<keyword evidence="1" id="KW-0051">Antiviral defense</keyword>
<reference evidence="4 5" key="1">
    <citation type="journal article" date="2011" name="Stand. Genomic Sci.">
        <title>Genome sequence of the moderately thermophilic halophile Flexistipes sinusarabici strain (MAS10).</title>
        <authorList>
            <person name="Lapidus A."/>
            <person name="Chertkov O."/>
            <person name="Nolan M."/>
            <person name="Lucas S."/>
            <person name="Hammon N."/>
            <person name="Deshpande S."/>
            <person name="Cheng J.F."/>
            <person name="Tapia R."/>
            <person name="Han C."/>
            <person name="Goodwin L."/>
            <person name="Pitluck S."/>
            <person name="Liolios K."/>
            <person name="Pagani I."/>
            <person name="Ivanova N."/>
            <person name="Huntemann M."/>
            <person name="Mavromatis K."/>
            <person name="Mikhailova N."/>
            <person name="Pati A."/>
            <person name="Chen A."/>
            <person name="Palaniappan K."/>
            <person name="Land M."/>
            <person name="Hauser L."/>
            <person name="Brambilla E.M."/>
            <person name="Rohde M."/>
            <person name="Abt B."/>
            <person name="Spring S."/>
            <person name="Goker M."/>
            <person name="Bristow J."/>
            <person name="Eisen J.A."/>
            <person name="Markowitz V."/>
            <person name="Hugenholtz P."/>
            <person name="Kyrpides N.C."/>
            <person name="Klenk H.P."/>
            <person name="Woyke T."/>
        </authorList>
    </citation>
    <scope>NUCLEOTIDE SEQUENCE [LARGE SCALE GENOMIC DNA]</scope>
    <source>
        <strain evidence="5">DSM 4947 / MAS 10</strain>
    </source>
</reference>
<dbReference type="HOGENOM" id="CLU_625221_0_0_0"/>
<dbReference type="InterPro" id="IPR010172">
    <property type="entry name" value="CRISPR-assoc_prot_TM1791"/>
</dbReference>
<evidence type="ECO:0000313" key="4">
    <source>
        <dbReference type="EMBL" id="AEI15246.1"/>
    </source>
</evidence>
<reference evidence="5" key="2">
    <citation type="submission" date="2011-06" db="EMBL/GenBank/DDBJ databases">
        <title>The complete genome of Flexistipes sinusarabici DSM 4947.</title>
        <authorList>
            <person name="Lucas S."/>
            <person name="Han J."/>
            <person name="Lapidus A."/>
            <person name="Bruce D."/>
            <person name="Goodwin L."/>
            <person name="Pitluck S."/>
            <person name="Peters L."/>
            <person name="Kyrpides N."/>
            <person name="Mavromatis K."/>
            <person name="Ivanova N."/>
            <person name="Mikhailova N."/>
            <person name="Chertkov O."/>
            <person name="Detter J.C."/>
            <person name="Tapia R."/>
            <person name="Han C."/>
            <person name="Land M."/>
            <person name="Hauser L."/>
            <person name="Markowitz V."/>
            <person name="Cheng J.-F."/>
            <person name="Hugenholtz P."/>
            <person name="Woyke T."/>
            <person name="Wu D."/>
            <person name="Spring S."/>
            <person name="Schroeder M."/>
            <person name="Brambilla E."/>
            <person name="Klenk H.-P."/>
            <person name="Eisen J.A."/>
        </authorList>
    </citation>
    <scope>NUCLEOTIDE SEQUENCE [LARGE SCALE GENOMIC DNA]</scope>
    <source>
        <strain evidence="5">DSM 4947 / MAS 10</strain>
    </source>
</reference>
<gene>
    <name evidence="4" type="ordered locus">Flexsi_1596</name>
</gene>
<dbReference type="STRING" id="717231.Flexsi_1596"/>
<dbReference type="Proteomes" id="UP000006621">
    <property type="component" value="Chromosome"/>
</dbReference>
<dbReference type="PANTHER" id="PTHR39965:SF1">
    <property type="entry name" value="CRISPR SYSTEM CMR SUBUNIT CMR6"/>
    <property type="match status" value="1"/>
</dbReference>
<dbReference type="NCBIfam" id="TIGR01898">
    <property type="entry name" value="cas_TM1791_cmr6"/>
    <property type="match status" value="1"/>
</dbReference>
<keyword evidence="5" id="KW-1185">Reference proteome</keyword>